<reference evidence="3" key="1">
    <citation type="journal article" date="2023" name="Mol. Phylogenet. Evol.">
        <title>Genome-scale phylogeny and comparative genomics of the fungal order Sordariales.</title>
        <authorList>
            <person name="Hensen N."/>
            <person name="Bonometti L."/>
            <person name="Westerberg I."/>
            <person name="Brannstrom I.O."/>
            <person name="Guillou S."/>
            <person name="Cros-Aarteil S."/>
            <person name="Calhoun S."/>
            <person name="Haridas S."/>
            <person name="Kuo A."/>
            <person name="Mondo S."/>
            <person name="Pangilinan J."/>
            <person name="Riley R."/>
            <person name="LaButti K."/>
            <person name="Andreopoulos B."/>
            <person name="Lipzen A."/>
            <person name="Chen C."/>
            <person name="Yan M."/>
            <person name="Daum C."/>
            <person name="Ng V."/>
            <person name="Clum A."/>
            <person name="Steindorff A."/>
            <person name="Ohm R.A."/>
            <person name="Martin F."/>
            <person name="Silar P."/>
            <person name="Natvig D.O."/>
            <person name="Lalanne C."/>
            <person name="Gautier V."/>
            <person name="Ament-Velasquez S.L."/>
            <person name="Kruys A."/>
            <person name="Hutchinson M.I."/>
            <person name="Powell A.J."/>
            <person name="Barry K."/>
            <person name="Miller A.N."/>
            <person name="Grigoriev I.V."/>
            <person name="Debuchy R."/>
            <person name="Gladieux P."/>
            <person name="Hiltunen Thoren M."/>
            <person name="Johannesson H."/>
        </authorList>
    </citation>
    <scope>NUCLEOTIDE SEQUENCE [LARGE SCALE GENOMIC DNA]</scope>
    <source>
        <strain evidence="3">CBS 340.73</strain>
    </source>
</reference>
<dbReference type="PANTHER" id="PTHR46082:SF6">
    <property type="entry name" value="AAA+ ATPASE DOMAIN-CONTAINING PROTEIN-RELATED"/>
    <property type="match status" value="1"/>
</dbReference>
<dbReference type="Gene3D" id="3.40.50.1820">
    <property type="entry name" value="alpha/beta hydrolase"/>
    <property type="match status" value="1"/>
</dbReference>
<dbReference type="Gene3D" id="1.25.40.10">
    <property type="entry name" value="Tetratricopeptide repeat domain"/>
    <property type="match status" value="2"/>
</dbReference>
<dbReference type="SUPFAM" id="SSF52540">
    <property type="entry name" value="P-loop containing nucleoside triphosphate hydrolases"/>
    <property type="match status" value="1"/>
</dbReference>
<evidence type="ECO:0000256" key="1">
    <source>
        <dbReference type="SAM" id="MobiDB-lite"/>
    </source>
</evidence>
<dbReference type="Proteomes" id="UP001303473">
    <property type="component" value="Unassembled WGS sequence"/>
</dbReference>
<dbReference type="InterPro" id="IPR011990">
    <property type="entry name" value="TPR-like_helical_dom_sf"/>
</dbReference>
<proteinExistence type="predicted"/>
<feature type="region of interest" description="Disordered" evidence="1">
    <location>
        <begin position="1"/>
        <end position="32"/>
    </location>
</feature>
<evidence type="ECO:0008006" key="4">
    <source>
        <dbReference type="Google" id="ProtNLM"/>
    </source>
</evidence>
<dbReference type="SUPFAM" id="SSF48452">
    <property type="entry name" value="TPR-like"/>
    <property type="match status" value="2"/>
</dbReference>
<protein>
    <recommendedName>
        <fullName evidence="4">Kinesin light chain</fullName>
    </recommendedName>
</protein>
<gene>
    <name evidence="2" type="ORF">QBC46DRAFT_417131</name>
</gene>
<dbReference type="PANTHER" id="PTHR46082">
    <property type="entry name" value="ATP/GTP-BINDING PROTEIN-RELATED"/>
    <property type="match status" value="1"/>
</dbReference>
<evidence type="ECO:0000313" key="2">
    <source>
        <dbReference type="EMBL" id="KAK3937089.1"/>
    </source>
</evidence>
<feature type="compositionally biased region" description="Basic residues" evidence="1">
    <location>
        <begin position="1"/>
        <end position="10"/>
    </location>
</feature>
<evidence type="ECO:0000313" key="3">
    <source>
        <dbReference type="Proteomes" id="UP001303473"/>
    </source>
</evidence>
<keyword evidence="3" id="KW-1185">Reference proteome</keyword>
<organism evidence="2 3">
    <name type="scientific">Diplogelasinospora grovesii</name>
    <dbReference type="NCBI Taxonomy" id="303347"/>
    <lineage>
        <taxon>Eukaryota</taxon>
        <taxon>Fungi</taxon>
        <taxon>Dikarya</taxon>
        <taxon>Ascomycota</taxon>
        <taxon>Pezizomycotina</taxon>
        <taxon>Sordariomycetes</taxon>
        <taxon>Sordariomycetidae</taxon>
        <taxon>Sordariales</taxon>
        <taxon>Diplogelasinosporaceae</taxon>
        <taxon>Diplogelasinospora</taxon>
    </lineage>
</organism>
<dbReference type="Pfam" id="PF13374">
    <property type="entry name" value="TPR_10"/>
    <property type="match status" value="5"/>
</dbReference>
<comment type="caution">
    <text evidence="2">The sequence shown here is derived from an EMBL/GenBank/DDBJ whole genome shotgun (WGS) entry which is preliminary data.</text>
</comment>
<dbReference type="SUPFAM" id="SSF53474">
    <property type="entry name" value="alpha/beta-Hydrolases"/>
    <property type="match status" value="1"/>
</dbReference>
<accession>A0AAN6N122</accession>
<dbReference type="InterPro" id="IPR027417">
    <property type="entry name" value="P-loop_NTPase"/>
</dbReference>
<dbReference type="InterPro" id="IPR053137">
    <property type="entry name" value="NLR-like"/>
</dbReference>
<sequence length="926" mass="103619">MRQFLTRRPKTATGAAVVEQQPPEPSPAAASAPHKIFPSGIKLLHCPEIAAADIVFVHGLTGDREKTWTARHASEPWPQALLPSELPTARVLTFGYDAYVADWRGMVSQSRIGNHAWNLLTSLTSYREKDDTNERPIIFVCHSLSGLVCEDSRERPEPHLQNIIRCTRGIAFLGTPHHGAGLARWAELLSRSIGVVKQTNADIVAVLRSDFHAIVMARSRERLGLIEICCFFKELPLPGIGVPNHMDMARFAAADDPGFMAVCGELRRWIKQLDGAKGHLDLPALRQHESPPDVLEGSGSSSRFLVPYTSNPDFVGRSGIAIGTAQPRASLYGLGGVRKTQIALAYAYWLQQARPKVSVFWVHASSAERFREAYRWLEGKDRRPWLMIIDNADDTQVFFGRRTEPATADTFSLEGKVGSYLPDCAHGSVLVTTRNKETGSRLAHGKRPIEVRQMDGDESDELLRAKLGDEDLDRDELLVLSARLEYLPLALVQAAAFIQENTTSVGEYLRLLGQSDQQLVDLLSEEFETVGRDSETSRAVTETWILSFEQIQRQSVFAGELLSLMSLFDRQAILSVFLSHYSEQQQDQELRGGVQLTKALGVLKAFSFVTEDRGHGFDMHRLVQLVTRKWLVRKGTIRQFVTRAILTVSHNYPYGNHENRAICGAYLAHVYTVLELEGTGSRDERLARASVLHYAAGYFDYQGQWKDAEEFLVQATNVRRELLGEEHPSTLTSMANLAAVYRDQGRWEEAELLGVQVVETRKRVLGEEHPDTLTSMANLASTYRDQGRWEEAELLGVQVVEARKRVLGEEHPSTLTSMANLATVYADQGRWKEAESLEVQVVETLKRVLGEEHPDTLTSMNNLATTVLGEEHRDTLTSMNNLAFTWHIQGRLGEGLQLMEQCIQLRQRTLGPDHPHTVASSSALRE</sequence>
<dbReference type="InterPro" id="IPR029058">
    <property type="entry name" value="AB_hydrolase_fold"/>
</dbReference>
<dbReference type="EMBL" id="MU853863">
    <property type="protein sequence ID" value="KAK3937089.1"/>
    <property type="molecule type" value="Genomic_DNA"/>
</dbReference>
<dbReference type="Gene3D" id="3.40.50.300">
    <property type="entry name" value="P-loop containing nucleotide triphosphate hydrolases"/>
    <property type="match status" value="1"/>
</dbReference>
<name>A0AAN6N122_9PEZI</name>
<dbReference type="AlphaFoldDB" id="A0AAN6N122"/>
<feature type="compositionally biased region" description="Low complexity" evidence="1">
    <location>
        <begin position="16"/>
        <end position="32"/>
    </location>
</feature>